<evidence type="ECO:0000256" key="5">
    <source>
        <dbReference type="SAM" id="Phobius"/>
    </source>
</evidence>
<evidence type="ECO:0000256" key="4">
    <source>
        <dbReference type="ARBA" id="ARBA00023136"/>
    </source>
</evidence>
<keyword evidence="8" id="KW-1185">Reference proteome</keyword>
<name>A0A9K3CPC0_9EUKA</name>
<dbReference type="Pfam" id="PF07690">
    <property type="entry name" value="MFS_1"/>
    <property type="match status" value="1"/>
</dbReference>
<gene>
    <name evidence="7" type="ORF">KIPB_000777</name>
</gene>
<dbReference type="InterPro" id="IPR020846">
    <property type="entry name" value="MFS_dom"/>
</dbReference>
<dbReference type="OrthoDB" id="4142200at2759"/>
<evidence type="ECO:0000313" key="7">
    <source>
        <dbReference type="EMBL" id="GIQ80046.1"/>
    </source>
</evidence>
<keyword evidence="3 5" id="KW-1133">Transmembrane helix</keyword>
<evidence type="ECO:0000256" key="2">
    <source>
        <dbReference type="ARBA" id="ARBA00022692"/>
    </source>
</evidence>
<dbReference type="PANTHER" id="PTHR23508:SF10">
    <property type="entry name" value="CARBOXYLIC ACID TRANSPORTER PROTEIN HOMOLOG"/>
    <property type="match status" value="1"/>
</dbReference>
<dbReference type="Gene3D" id="1.20.1250.20">
    <property type="entry name" value="MFS general substrate transporter like domains"/>
    <property type="match status" value="1"/>
</dbReference>
<feature type="transmembrane region" description="Helical" evidence="5">
    <location>
        <begin position="83"/>
        <end position="103"/>
    </location>
</feature>
<dbReference type="InterPro" id="IPR036259">
    <property type="entry name" value="MFS_trans_sf"/>
</dbReference>
<feature type="transmembrane region" description="Helical" evidence="5">
    <location>
        <begin position="115"/>
        <end position="135"/>
    </location>
</feature>
<comment type="caution">
    <text evidence="7">The sequence shown here is derived from an EMBL/GenBank/DDBJ whole genome shotgun (WGS) entry which is preliminary data.</text>
</comment>
<dbReference type="Proteomes" id="UP000265618">
    <property type="component" value="Unassembled WGS sequence"/>
</dbReference>
<dbReference type="AlphaFoldDB" id="A0A9K3CPC0"/>
<protein>
    <submittedName>
        <fullName evidence="7">Major facilitator superfamily protein</fullName>
    </submittedName>
</protein>
<feature type="domain" description="Major facilitator superfamily (MFS) profile" evidence="6">
    <location>
        <begin position="1"/>
        <end position="173"/>
    </location>
</feature>
<feature type="transmembrane region" description="Helical" evidence="5">
    <location>
        <begin position="20"/>
        <end position="40"/>
    </location>
</feature>
<reference evidence="7 8" key="1">
    <citation type="journal article" date="2018" name="PLoS ONE">
        <title>The draft genome of Kipferlia bialata reveals reductive genome evolution in fornicate parasites.</title>
        <authorList>
            <person name="Tanifuji G."/>
            <person name="Takabayashi S."/>
            <person name="Kume K."/>
            <person name="Takagi M."/>
            <person name="Nakayama T."/>
            <person name="Kamikawa R."/>
            <person name="Inagaki Y."/>
            <person name="Hashimoto T."/>
        </authorList>
    </citation>
    <scope>NUCLEOTIDE SEQUENCE [LARGE SCALE GENOMIC DNA]</scope>
    <source>
        <strain evidence="7">NY0173</strain>
    </source>
</reference>
<dbReference type="GO" id="GO:0046943">
    <property type="term" value="F:carboxylic acid transmembrane transporter activity"/>
    <property type="evidence" value="ECO:0007669"/>
    <property type="project" value="TreeGrafter"/>
</dbReference>
<proteinExistence type="predicted"/>
<feature type="transmembrane region" description="Helical" evidence="5">
    <location>
        <begin position="52"/>
        <end position="71"/>
    </location>
</feature>
<keyword evidence="2 5" id="KW-0812">Transmembrane</keyword>
<accession>A0A9K3CPC0</accession>
<evidence type="ECO:0000256" key="1">
    <source>
        <dbReference type="ARBA" id="ARBA00004141"/>
    </source>
</evidence>
<dbReference type="EMBL" id="BDIP01000096">
    <property type="protein sequence ID" value="GIQ80046.1"/>
    <property type="molecule type" value="Genomic_DNA"/>
</dbReference>
<dbReference type="PANTHER" id="PTHR23508">
    <property type="entry name" value="CARBOXYLIC ACID TRANSPORTER PROTEIN HOMOLOG"/>
    <property type="match status" value="1"/>
</dbReference>
<organism evidence="7 8">
    <name type="scientific">Kipferlia bialata</name>
    <dbReference type="NCBI Taxonomy" id="797122"/>
    <lineage>
        <taxon>Eukaryota</taxon>
        <taxon>Metamonada</taxon>
        <taxon>Carpediemonas-like organisms</taxon>
        <taxon>Kipferlia</taxon>
    </lineage>
</organism>
<dbReference type="PROSITE" id="PS50850">
    <property type="entry name" value="MFS"/>
    <property type="match status" value="1"/>
</dbReference>
<dbReference type="GO" id="GO:0005886">
    <property type="term" value="C:plasma membrane"/>
    <property type="evidence" value="ECO:0007669"/>
    <property type="project" value="TreeGrafter"/>
</dbReference>
<dbReference type="SUPFAM" id="SSF103473">
    <property type="entry name" value="MFS general substrate transporter"/>
    <property type="match status" value="1"/>
</dbReference>
<keyword evidence="4 5" id="KW-0472">Membrane</keyword>
<evidence type="ECO:0000259" key="6">
    <source>
        <dbReference type="PROSITE" id="PS50850"/>
    </source>
</evidence>
<feature type="transmembrane region" description="Helical" evidence="5">
    <location>
        <begin position="147"/>
        <end position="166"/>
    </location>
</feature>
<comment type="subcellular location">
    <subcellularLocation>
        <location evidence="1">Membrane</location>
        <topology evidence="1">Multi-pass membrane protein</topology>
    </subcellularLocation>
</comment>
<evidence type="ECO:0000313" key="8">
    <source>
        <dbReference type="Proteomes" id="UP000265618"/>
    </source>
</evidence>
<evidence type="ECO:0000256" key="3">
    <source>
        <dbReference type="ARBA" id="ARBA00022989"/>
    </source>
</evidence>
<dbReference type="InterPro" id="IPR011701">
    <property type="entry name" value="MFS"/>
</dbReference>
<sequence>MNQPLPRVSTIVGERSLVSVTGTGLIIPFACGNFLGSFILGRTFDTLGRKKAIFIMYSASALLLTLDGILFECSLMSTVTQTIAFSCVFFVASPAASSGYLTIAEVFPIEFRSMAIALFYSLGTGFGGITGPLIFGSILDTNNRTYMFYGYLSASILMMVAAVTELKIGVDAENKSLEEIAPPLKGAAKPSERDHLGSEAI</sequence>